<keyword evidence="5" id="KW-0963">Cytoplasm</keyword>
<comment type="cofactor">
    <cofactor evidence="15 17">
        <name>FAD</name>
        <dbReference type="ChEBI" id="CHEBI:57692"/>
    </cofactor>
    <text evidence="15 17">Binds 1 FAD per subunit.</text>
</comment>
<dbReference type="Gene3D" id="3.50.50.60">
    <property type="entry name" value="FAD/NAD(P)-binding domain"/>
    <property type="match status" value="2"/>
</dbReference>
<evidence type="ECO:0000313" key="19">
    <source>
        <dbReference type="EMBL" id="MCR2045409.1"/>
    </source>
</evidence>
<keyword evidence="9 17" id="KW-0560">Oxidoreductase</keyword>
<feature type="disulfide bond" description="Redox-active" evidence="16">
    <location>
        <begin position="150"/>
        <end position="155"/>
    </location>
</feature>
<gene>
    <name evidence="19" type="primary">lpdA</name>
    <name evidence="19" type="ORF">NSA23_15005</name>
</gene>
<dbReference type="PANTHER" id="PTHR22912">
    <property type="entry name" value="DISULFIDE OXIDOREDUCTASE"/>
    <property type="match status" value="1"/>
</dbReference>
<dbReference type="InterPro" id="IPR023753">
    <property type="entry name" value="FAD/NAD-binding_dom"/>
</dbReference>
<dbReference type="AlphaFoldDB" id="A0A9X2MKR9"/>
<dbReference type="EMBL" id="JANJZL010000017">
    <property type="protein sequence ID" value="MCR2045409.1"/>
    <property type="molecule type" value="Genomic_DNA"/>
</dbReference>
<feature type="domain" description="Lipoyl-binding" evidence="18">
    <location>
        <begin position="2"/>
        <end position="77"/>
    </location>
</feature>
<feature type="active site" description="Proton acceptor" evidence="14">
    <location>
        <position position="542"/>
    </location>
</feature>
<keyword evidence="7" id="KW-0450">Lipoyl</keyword>
<dbReference type="SUPFAM" id="SSF51230">
    <property type="entry name" value="Single hybrid motif"/>
    <property type="match status" value="1"/>
</dbReference>
<feature type="binding site" evidence="15">
    <location>
        <position position="159"/>
    </location>
    <ligand>
        <name>FAD</name>
        <dbReference type="ChEBI" id="CHEBI:57692"/>
    </ligand>
</feature>
<accession>A0A9X2MKR9</accession>
<comment type="similarity">
    <text evidence="2 17">Belongs to the class-I pyridine nucleotide-disulfide oxidoreductase family.</text>
</comment>
<keyword evidence="12 17" id="KW-0676">Redox-active center</keyword>
<evidence type="ECO:0000256" key="13">
    <source>
        <dbReference type="ARBA" id="ARBA00049187"/>
    </source>
</evidence>
<dbReference type="SUPFAM" id="SSF51905">
    <property type="entry name" value="FAD/NAD(P)-binding domain"/>
    <property type="match status" value="1"/>
</dbReference>
<evidence type="ECO:0000256" key="12">
    <source>
        <dbReference type="ARBA" id="ARBA00023284"/>
    </source>
</evidence>
<feature type="binding site" evidence="15">
    <location>
        <position position="373"/>
    </location>
    <ligand>
        <name>NAD(+)</name>
        <dbReference type="ChEBI" id="CHEBI:57540"/>
    </ligand>
</feature>
<dbReference type="InterPro" id="IPR004099">
    <property type="entry name" value="Pyr_nucl-diS_OxRdtase_dimer"/>
</dbReference>
<evidence type="ECO:0000256" key="5">
    <source>
        <dbReference type="ARBA" id="ARBA00022490"/>
    </source>
</evidence>
<keyword evidence="6 17" id="KW-0285">Flavoprotein</keyword>
<dbReference type="Pfam" id="PF07992">
    <property type="entry name" value="Pyr_redox_2"/>
    <property type="match status" value="1"/>
</dbReference>
<evidence type="ECO:0000256" key="10">
    <source>
        <dbReference type="ARBA" id="ARBA00023027"/>
    </source>
</evidence>
<dbReference type="PRINTS" id="PR00411">
    <property type="entry name" value="PNDRDTASEI"/>
</dbReference>
<evidence type="ECO:0000256" key="11">
    <source>
        <dbReference type="ARBA" id="ARBA00023157"/>
    </source>
</evidence>
<keyword evidence="10 15" id="KW-0520">NAD</keyword>
<dbReference type="InterPro" id="IPR050151">
    <property type="entry name" value="Class-I_Pyr_Nuc-Dis_Oxidored"/>
</dbReference>
<comment type="caution">
    <text evidence="19">The sequence shown here is derived from an EMBL/GenBank/DDBJ whole genome shotgun (WGS) entry which is preliminary data.</text>
</comment>
<evidence type="ECO:0000313" key="20">
    <source>
        <dbReference type="Proteomes" id="UP001142078"/>
    </source>
</evidence>
<evidence type="ECO:0000256" key="4">
    <source>
        <dbReference type="ARBA" id="ARBA00016961"/>
    </source>
</evidence>
<dbReference type="CDD" id="cd06849">
    <property type="entry name" value="lipoyl_domain"/>
    <property type="match status" value="1"/>
</dbReference>
<dbReference type="Pfam" id="PF02852">
    <property type="entry name" value="Pyr_redox_dim"/>
    <property type="match status" value="1"/>
</dbReference>
<dbReference type="InterPro" id="IPR006258">
    <property type="entry name" value="Lipoamide_DH"/>
</dbReference>
<dbReference type="SUPFAM" id="SSF55424">
    <property type="entry name" value="FAD/NAD-linked reductases, dimerisation (C-terminal) domain"/>
    <property type="match status" value="1"/>
</dbReference>
<sequence>MATEVIMPKAGMDMQEGQIIKWYKNEGDYVERGEVLLEIMTDKVNMEVEAETSGYLLKILKNNGEIVPVVTPIGYIGEKGEKISESENVQIEEFEKKEVEVRELKEDKNKEIYDVIVIGGGPAGYVAAIKAAQLGGKVALVEKSILGGTCLNRGCIPTKTYLKNVEIIEEIKKADRRGILIENPQIKIDMDRTVELKNEVVMTLTNGVVGLLKSNGVAIFKGIGKITKGKRVIINEKDIIEGKKIILAGGSKTAKINISGIESRLVITSDEILNLKEVPERLAIIGGGVIGVELGLVFSSFGSKVTIIEMMDRLVPNMDKDVSANLFQNLKSRGIEILTSTKLEEIVEKDNRLMLKLEGKDDLIVNKALLSIGRVPDVAGVGEIEFEMDRGRIKVNDYMETSVEGIYAPGDINGKLMLAHAATQMGEIAAINAMGGKEKVKLKNTPACIYTIPEVASVGLTEESAREIYDISIGKFPFVGNGRALASGETQGFVKVIVDKNYGEILGVHMVGPKVAELANEAATLMEMEITVYEAIEIIHGHPTFSEAFVEACEDALGKAIHLPKKA</sequence>
<dbReference type="Gene3D" id="3.30.390.30">
    <property type="match status" value="1"/>
</dbReference>
<dbReference type="PROSITE" id="PS00189">
    <property type="entry name" value="LIPOYL"/>
    <property type="match status" value="1"/>
</dbReference>
<dbReference type="GO" id="GO:0005737">
    <property type="term" value="C:cytoplasm"/>
    <property type="evidence" value="ECO:0007669"/>
    <property type="project" value="UniProtKB-SubCell"/>
</dbReference>
<keyword evidence="11" id="KW-1015">Disulfide bond</keyword>
<dbReference type="GO" id="GO:0004148">
    <property type="term" value="F:dihydrolipoyl dehydrogenase (NADH) activity"/>
    <property type="evidence" value="ECO:0007669"/>
    <property type="project" value="UniProtKB-EC"/>
</dbReference>
<dbReference type="InterPro" id="IPR012999">
    <property type="entry name" value="Pyr_OxRdtase_I_AS"/>
</dbReference>
<dbReference type="FunFam" id="3.30.390.30:FF:000001">
    <property type="entry name" value="Dihydrolipoyl dehydrogenase"/>
    <property type="match status" value="1"/>
</dbReference>
<dbReference type="InterPro" id="IPR011053">
    <property type="entry name" value="Single_hybrid_motif"/>
</dbReference>
<dbReference type="PROSITE" id="PS00076">
    <property type="entry name" value="PYRIDINE_REDOX_1"/>
    <property type="match status" value="1"/>
</dbReference>
<evidence type="ECO:0000256" key="3">
    <source>
        <dbReference type="ARBA" id="ARBA00012608"/>
    </source>
</evidence>
<keyword evidence="20" id="KW-1185">Reference proteome</keyword>
<dbReference type="InterPro" id="IPR003016">
    <property type="entry name" value="2-oxoA_DH_lipoyl-BS"/>
</dbReference>
<dbReference type="InterPro" id="IPR016156">
    <property type="entry name" value="FAD/NAD-linked_Rdtase_dimer_sf"/>
</dbReference>
<evidence type="ECO:0000256" key="8">
    <source>
        <dbReference type="ARBA" id="ARBA00022827"/>
    </source>
</evidence>
<comment type="subcellular location">
    <subcellularLocation>
        <location evidence="1">Cytoplasm</location>
    </subcellularLocation>
</comment>
<evidence type="ECO:0000256" key="6">
    <source>
        <dbReference type="ARBA" id="ARBA00022630"/>
    </source>
</evidence>
<dbReference type="GO" id="GO:0050660">
    <property type="term" value="F:flavin adenine dinucleotide binding"/>
    <property type="evidence" value="ECO:0007669"/>
    <property type="project" value="InterPro"/>
</dbReference>
<feature type="binding site" evidence="15">
    <location>
        <begin position="286"/>
        <end position="293"/>
    </location>
    <ligand>
        <name>NAD(+)</name>
        <dbReference type="ChEBI" id="CHEBI:57540"/>
    </ligand>
</feature>
<evidence type="ECO:0000256" key="15">
    <source>
        <dbReference type="PIRSR" id="PIRSR000350-3"/>
    </source>
</evidence>
<proteinExistence type="inferred from homology"/>
<reference evidence="19" key="1">
    <citation type="submission" date="2022-07" db="EMBL/GenBank/DDBJ databases">
        <title>Enhanced cultured diversity of the mouse gut microbiota enables custom-made synthetic communities.</title>
        <authorList>
            <person name="Afrizal A."/>
        </authorList>
    </citation>
    <scope>NUCLEOTIDE SEQUENCE</scope>
    <source>
        <strain evidence="19">DSM 29482</strain>
    </source>
</reference>
<dbReference type="PRINTS" id="PR00368">
    <property type="entry name" value="FADPNR"/>
</dbReference>
<dbReference type="PIRSF" id="PIRSF000350">
    <property type="entry name" value="Mercury_reductase_MerA"/>
    <property type="match status" value="1"/>
</dbReference>
<dbReference type="RefSeq" id="WP_257490729.1">
    <property type="nucleotide sequence ID" value="NZ_JANJZL010000017.1"/>
</dbReference>
<dbReference type="InterPro" id="IPR001100">
    <property type="entry name" value="Pyr_nuc-diS_OxRdtase"/>
</dbReference>
<evidence type="ECO:0000256" key="7">
    <source>
        <dbReference type="ARBA" id="ARBA00022823"/>
    </source>
</evidence>
<evidence type="ECO:0000259" key="18">
    <source>
        <dbReference type="PROSITE" id="PS50968"/>
    </source>
</evidence>
<evidence type="ECO:0000256" key="14">
    <source>
        <dbReference type="PIRSR" id="PIRSR000350-2"/>
    </source>
</evidence>
<dbReference type="Proteomes" id="UP001142078">
    <property type="component" value="Unassembled WGS sequence"/>
</dbReference>
<dbReference type="PANTHER" id="PTHR22912:SF217">
    <property type="entry name" value="DIHYDROLIPOYL DEHYDROGENASE"/>
    <property type="match status" value="1"/>
</dbReference>
<evidence type="ECO:0000256" key="2">
    <source>
        <dbReference type="ARBA" id="ARBA00007532"/>
    </source>
</evidence>
<feature type="binding site" evidence="15">
    <location>
        <position position="224"/>
    </location>
    <ligand>
        <name>FAD</name>
        <dbReference type="ChEBI" id="CHEBI:57692"/>
    </ligand>
</feature>
<feature type="binding site" evidence="15">
    <location>
        <position position="309"/>
    </location>
    <ligand>
        <name>NAD(+)</name>
        <dbReference type="ChEBI" id="CHEBI:57540"/>
    </ligand>
</feature>
<dbReference type="InterPro" id="IPR036188">
    <property type="entry name" value="FAD/NAD-bd_sf"/>
</dbReference>
<dbReference type="GO" id="GO:0006103">
    <property type="term" value="P:2-oxoglutarate metabolic process"/>
    <property type="evidence" value="ECO:0007669"/>
    <property type="project" value="TreeGrafter"/>
</dbReference>
<protein>
    <recommendedName>
        <fullName evidence="4 17">Dihydrolipoyl dehydrogenase</fullName>
        <ecNumber evidence="3 17">1.8.1.4</ecNumber>
    </recommendedName>
</protein>
<dbReference type="Pfam" id="PF00364">
    <property type="entry name" value="Biotin_lipoyl"/>
    <property type="match status" value="1"/>
</dbReference>
<dbReference type="EC" id="1.8.1.4" evidence="3 17"/>
<dbReference type="NCBIfam" id="TIGR01350">
    <property type="entry name" value="lipoamide_DH"/>
    <property type="match status" value="1"/>
</dbReference>
<feature type="binding site" evidence="15">
    <location>
        <begin position="417"/>
        <end position="420"/>
    </location>
    <ligand>
        <name>FAD</name>
        <dbReference type="ChEBI" id="CHEBI:57692"/>
    </ligand>
</feature>
<organism evidence="19 20">
    <name type="scientific">Anaerosalibacter massiliensis</name>
    <dbReference type="NCBI Taxonomy" id="1347392"/>
    <lineage>
        <taxon>Bacteria</taxon>
        <taxon>Bacillati</taxon>
        <taxon>Bacillota</taxon>
        <taxon>Tissierellia</taxon>
        <taxon>Tissierellales</taxon>
        <taxon>Sporanaerobacteraceae</taxon>
        <taxon>Anaerosalibacter</taxon>
    </lineage>
</organism>
<keyword evidence="8 15" id="KW-0274">FAD</keyword>
<feature type="binding site" evidence="15">
    <location>
        <position position="411"/>
    </location>
    <ligand>
        <name>FAD</name>
        <dbReference type="ChEBI" id="CHEBI:57692"/>
    </ligand>
</feature>
<dbReference type="InterPro" id="IPR000089">
    <property type="entry name" value="Biotin_lipoyl"/>
</dbReference>
<dbReference type="Gene3D" id="2.40.50.100">
    <property type="match status" value="1"/>
</dbReference>
<evidence type="ECO:0000256" key="9">
    <source>
        <dbReference type="ARBA" id="ARBA00023002"/>
    </source>
</evidence>
<comment type="miscellaneous">
    <text evidence="17">The active site is a redox-active disulfide bond.</text>
</comment>
<evidence type="ECO:0000256" key="16">
    <source>
        <dbReference type="PIRSR" id="PIRSR000350-4"/>
    </source>
</evidence>
<name>A0A9X2MKR9_9FIRM</name>
<evidence type="ECO:0000256" key="1">
    <source>
        <dbReference type="ARBA" id="ARBA00004496"/>
    </source>
</evidence>
<evidence type="ECO:0000256" key="17">
    <source>
        <dbReference type="RuleBase" id="RU003692"/>
    </source>
</evidence>
<comment type="catalytic activity">
    <reaction evidence="13 17">
        <text>N(6)-[(R)-dihydrolipoyl]-L-lysyl-[protein] + NAD(+) = N(6)-[(R)-lipoyl]-L-lysyl-[protein] + NADH + H(+)</text>
        <dbReference type="Rhea" id="RHEA:15045"/>
        <dbReference type="Rhea" id="RHEA-COMP:10474"/>
        <dbReference type="Rhea" id="RHEA-COMP:10475"/>
        <dbReference type="ChEBI" id="CHEBI:15378"/>
        <dbReference type="ChEBI" id="CHEBI:57540"/>
        <dbReference type="ChEBI" id="CHEBI:57945"/>
        <dbReference type="ChEBI" id="CHEBI:83099"/>
        <dbReference type="ChEBI" id="CHEBI:83100"/>
        <dbReference type="EC" id="1.8.1.4"/>
    </reaction>
</comment>
<keyword evidence="15" id="KW-0547">Nucleotide-binding</keyword>
<dbReference type="PROSITE" id="PS50968">
    <property type="entry name" value="BIOTINYL_LIPOYL"/>
    <property type="match status" value="1"/>
</dbReference>